<evidence type="ECO:0000313" key="3">
    <source>
        <dbReference type="EMBL" id="RNI29976.1"/>
    </source>
</evidence>
<feature type="transmembrane region" description="Helical" evidence="1">
    <location>
        <begin position="159"/>
        <end position="177"/>
    </location>
</feature>
<dbReference type="AlphaFoldDB" id="A0A3M9MWS6"/>
<feature type="transmembrane region" description="Helical" evidence="1">
    <location>
        <begin position="305"/>
        <end position="325"/>
    </location>
</feature>
<evidence type="ECO:0000313" key="4">
    <source>
        <dbReference type="Proteomes" id="UP000271010"/>
    </source>
</evidence>
<reference evidence="3 4" key="1">
    <citation type="submission" date="2018-11" db="EMBL/GenBank/DDBJ databases">
        <title>Rufibacter latericius sp. nov., isolated from water in Baiyang Lake.</title>
        <authorList>
            <person name="Yang Y."/>
        </authorList>
    </citation>
    <scope>NUCLEOTIDE SEQUENCE [LARGE SCALE GENOMIC DNA]</scope>
    <source>
        <strain evidence="3 4">MCC P1</strain>
    </source>
</reference>
<evidence type="ECO:0000256" key="1">
    <source>
        <dbReference type="SAM" id="Phobius"/>
    </source>
</evidence>
<dbReference type="PANTHER" id="PTHR23028">
    <property type="entry name" value="ACETYLTRANSFERASE"/>
    <property type="match status" value="1"/>
</dbReference>
<dbReference type="GO" id="GO:0000271">
    <property type="term" value="P:polysaccharide biosynthetic process"/>
    <property type="evidence" value="ECO:0007669"/>
    <property type="project" value="TreeGrafter"/>
</dbReference>
<keyword evidence="1" id="KW-1133">Transmembrane helix</keyword>
<dbReference type="GO" id="GO:0016747">
    <property type="term" value="F:acyltransferase activity, transferring groups other than amino-acyl groups"/>
    <property type="evidence" value="ECO:0007669"/>
    <property type="project" value="InterPro"/>
</dbReference>
<dbReference type="Proteomes" id="UP000271010">
    <property type="component" value="Unassembled WGS sequence"/>
</dbReference>
<proteinExistence type="predicted"/>
<keyword evidence="1" id="KW-0472">Membrane</keyword>
<dbReference type="OrthoDB" id="9796461at2"/>
<dbReference type="RefSeq" id="WP_123133057.1">
    <property type="nucleotide sequence ID" value="NZ_RJJE01000009.1"/>
</dbReference>
<keyword evidence="4" id="KW-1185">Reference proteome</keyword>
<feature type="domain" description="Acyltransferase 3" evidence="2">
    <location>
        <begin position="12"/>
        <end position="343"/>
    </location>
</feature>
<dbReference type="InterPro" id="IPR002656">
    <property type="entry name" value="Acyl_transf_3_dom"/>
</dbReference>
<dbReference type="EMBL" id="RJJE01000009">
    <property type="protein sequence ID" value="RNI29976.1"/>
    <property type="molecule type" value="Genomic_DNA"/>
</dbReference>
<gene>
    <name evidence="3" type="ORF">EFA69_10640</name>
</gene>
<dbReference type="PANTHER" id="PTHR23028:SF53">
    <property type="entry name" value="ACYL_TRANSF_3 DOMAIN-CONTAINING PROTEIN"/>
    <property type="match status" value="1"/>
</dbReference>
<dbReference type="InterPro" id="IPR050879">
    <property type="entry name" value="Acyltransferase_3"/>
</dbReference>
<keyword evidence="3" id="KW-0808">Transferase</keyword>
<protein>
    <submittedName>
        <fullName evidence="3">Acyltransferase</fullName>
    </submittedName>
</protein>
<feature type="transmembrane region" description="Helical" evidence="1">
    <location>
        <begin position="7"/>
        <end position="27"/>
    </location>
</feature>
<feature type="transmembrane region" description="Helical" evidence="1">
    <location>
        <begin position="197"/>
        <end position="215"/>
    </location>
</feature>
<dbReference type="GO" id="GO:0016020">
    <property type="term" value="C:membrane"/>
    <property type="evidence" value="ECO:0007669"/>
    <property type="project" value="TreeGrafter"/>
</dbReference>
<feature type="transmembrane region" description="Helical" evidence="1">
    <location>
        <begin position="267"/>
        <end position="284"/>
    </location>
</feature>
<accession>A0A3M9MWS6</accession>
<dbReference type="Pfam" id="PF01757">
    <property type="entry name" value="Acyl_transf_3"/>
    <property type="match status" value="1"/>
</dbReference>
<name>A0A3M9MWS6_9BACT</name>
<feature type="transmembrane region" description="Helical" evidence="1">
    <location>
        <begin position="331"/>
        <end position="347"/>
    </location>
</feature>
<evidence type="ECO:0000259" key="2">
    <source>
        <dbReference type="Pfam" id="PF01757"/>
    </source>
</evidence>
<feature type="transmembrane region" description="Helical" evidence="1">
    <location>
        <begin position="86"/>
        <end position="103"/>
    </location>
</feature>
<feature type="transmembrane region" description="Helical" evidence="1">
    <location>
        <begin position="123"/>
        <end position="147"/>
    </location>
</feature>
<feature type="transmembrane region" description="Helical" evidence="1">
    <location>
        <begin position="47"/>
        <end position="66"/>
    </location>
</feature>
<organism evidence="3 4">
    <name type="scientific">Rufibacter immobilis</name>
    <dbReference type="NCBI Taxonomy" id="1348778"/>
    <lineage>
        <taxon>Bacteria</taxon>
        <taxon>Pseudomonadati</taxon>
        <taxon>Bacteroidota</taxon>
        <taxon>Cytophagia</taxon>
        <taxon>Cytophagales</taxon>
        <taxon>Hymenobacteraceae</taxon>
        <taxon>Rufibacter</taxon>
    </lineage>
</organism>
<sequence length="366" mass="41273">MHTTSDKLYFPALTGLRAVAAYLVYAHHALPQVPLAPGFFRALFQEAHIGVSIFFVLSGFLIGIRYHQAFLPGSHHELRSYFLQRFARLYPVYLLCTLAALWFRQDFRPESWVINLLLLQGFFADYTFSGIGIAWSLTVELTFYAFAPLVLLYWDRLGLWRWTLLTLLAGLVLLALGQLPWPFGFLPDLSFLVRSTFFGRCFEFYVGIWLARKLLAEPPAFWLQPRADVFTYGGALGIVLFLLGLSFLRDIPGGLGTDVQTMAFHGLNNYLLPVCIAALLLGLVKEQTVLSTLLGSQVGQALGKGSYLFYLVHYTFGFDILYFHLWKNKGGVLLLLAILSVAGYYLLEAPLQKGVLRLAAKRLPKQ</sequence>
<comment type="caution">
    <text evidence="3">The sequence shown here is derived from an EMBL/GenBank/DDBJ whole genome shotgun (WGS) entry which is preliminary data.</text>
</comment>
<keyword evidence="3" id="KW-0012">Acyltransferase</keyword>
<feature type="transmembrane region" description="Helical" evidence="1">
    <location>
        <begin position="227"/>
        <end position="247"/>
    </location>
</feature>
<keyword evidence="1" id="KW-0812">Transmembrane</keyword>